<sequence length="139" mass="15129">MPQNNTTPVAATTLRQLIAAPLQAAMEAQTASSLAVAGLVKKIGFDDKQQLVMADFSHNRPGEGSMQLKVPLISLIPLNCLSIQEMNVDFNVKVSSQSRASMASRRTTTNASYQMHMQVKAVREELPDSLISELNLPSF</sequence>
<dbReference type="Proteomes" id="UP000461730">
    <property type="component" value="Unassembled WGS sequence"/>
</dbReference>
<evidence type="ECO:0000313" key="2">
    <source>
        <dbReference type="Proteomes" id="UP000461730"/>
    </source>
</evidence>
<gene>
    <name evidence="1" type="ORF">GO493_15090</name>
</gene>
<name>A0A7K1U5F0_9BACT</name>
<evidence type="ECO:0000313" key="1">
    <source>
        <dbReference type="EMBL" id="MVT09592.1"/>
    </source>
</evidence>
<dbReference type="AlphaFoldDB" id="A0A7K1U5F0"/>
<dbReference type="InterPro" id="IPR024510">
    <property type="entry name" value="DUF2589"/>
</dbReference>
<accession>A0A7K1U5F0</accession>
<dbReference type="RefSeq" id="WP_157307038.1">
    <property type="nucleotide sequence ID" value="NZ_WRXN01000006.1"/>
</dbReference>
<keyword evidence="2" id="KW-1185">Reference proteome</keyword>
<protein>
    <submittedName>
        <fullName evidence="1">DUF2589 domain-containing protein</fullName>
    </submittedName>
</protein>
<dbReference type="Pfam" id="PF11655">
    <property type="entry name" value="DUF2589"/>
    <property type="match status" value="1"/>
</dbReference>
<dbReference type="EMBL" id="WRXN01000006">
    <property type="protein sequence ID" value="MVT09592.1"/>
    <property type="molecule type" value="Genomic_DNA"/>
</dbReference>
<organism evidence="1 2">
    <name type="scientific">Chitinophaga tropicalis</name>
    <dbReference type="NCBI Taxonomy" id="2683588"/>
    <lineage>
        <taxon>Bacteria</taxon>
        <taxon>Pseudomonadati</taxon>
        <taxon>Bacteroidota</taxon>
        <taxon>Chitinophagia</taxon>
        <taxon>Chitinophagales</taxon>
        <taxon>Chitinophagaceae</taxon>
        <taxon>Chitinophaga</taxon>
    </lineage>
</organism>
<proteinExistence type="predicted"/>
<reference evidence="1 2" key="1">
    <citation type="submission" date="2019-12" db="EMBL/GenBank/DDBJ databases">
        <title>Chitinophaga sp. strain ysch24 (GDMCC 1.1355), whole genome shotgun sequence.</title>
        <authorList>
            <person name="Zhang X."/>
        </authorList>
    </citation>
    <scope>NUCLEOTIDE SEQUENCE [LARGE SCALE GENOMIC DNA]</scope>
    <source>
        <strain evidence="2">ysch24</strain>
    </source>
</reference>
<comment type="caution">
    <text evidence="1">The sequence shown here is derived from an EMBL/GenBank/DDBJ whole genome shotgun (WGS) entry which is preliminary data.</text>
</comment>